<proteinExistence type="predicted"/>
<dbReference type="EMBL" id="JABFOF010000002">
    <property type="protein sequence ID" value="KAG2404722.1"/>
    <property type="molecule type" value="Genomic_DNA"/>
</dbReference>
<keyword evidence="1" id="KW-1133">Transmembrane helix</keyword>
<protein>
    <submittedName>
        <fullName evidence="2">Uncharacterized protein</fullName>
    </submittedName>
</protein>
<dbReference type="AlphaFoldDB" id="A0A8T0KZR4"/>
<keyword evidence="1" id="KW-0812">Transmembrane</keyword>
<reference evidence="2 3" key="1">
    <citation type="submission" date="2020-05" db="EMBL/GenBank/DDBJ databases">
        <title>Vigna angularis (adzuki bean) Var. LongXiaoDou No. 4 denovo assembly.</title>
        <authorList>
            <person name="Xiang H."/>
        </authorList>
    </citation>
    <scope>NUCLEOTIDE SEQUENCE [LARGE SCALE GENOMIC DNA]</scope>
    <source>
        <tissue evidence="2">Leaf</tissue>
    </source>
</reference>
<dbReference type="PANTHER" id="PTHR48237:SF1">
    <property type="entry name" value="SPC97_SPC98 FAMILY OF SPINDLE POLE BODY (SBP) COMPONENT"/>
    <property type="match status" value="1"/>
</dbReference>
<accession>A0A8T0KZR4</accession>
<name>A0A8T0KZR4_PHAAN</name>
<evidence type="ECO:0000313" key="3">
    <source>
        <dbReference type="Proteomes" id="UP000743370"/>
    </source>
</evidence>
<sequence length="179" mass="19990">MKGIRIKKRLKHMVEPDKNCQTGIEDVAWLCSLQESEIDMLVGLKLLIIQRAKMIGCKQMADKFNLKMIRAIGMLYALIFLDTGLSSAVVSEMLRAYNEMLANSLVLMEHLKSQIKESSVISNAVRSASILDACNLLKCSNEVNANIEELNTSLGADILTFIESPPTSKRKKQKVESDE</sequence>
<keyword evidence="1" id="KW-0472">Membrane</keyword>
<comment type="caution">
    <text evidence="2">The sequence shown here is derived from an EMBL/GenBank/DDBJ whole genome shotgun (WGS) entry which is preliminary data.</text>
</comment>
<gene>
    <name evidence="2" type="ORF">HKW66_Vig0116440</name>
</gene>
<dbReference type="PANTHER" id="PTHR48237">
    <property type="entry name" value="GAMMA-TUBULIN COMPLEX COMPONENT"/>
    <property type="match status" value="1"/>
</dbReference>
<organism evidence="2 3">
    <name type="scientific">Phaseolus angularis</name>
    <name type="common">Azuki bean</name>
    <name type="synonym">Vigna angularis</name>
    <dbReference type="NCBI Taxonomy" id="3914"/>
    <lineage>
        <taxon>Eukaryota</taxon>
        <taxon>Viridiplantae</taxon>
        <taxon>Streptophyta</taxon>
        <taxon>Embryophyta</taxon>
        <taxon>Tracheophyta</taxon>
        <taxon>Spermatophyta</taxon>
        <taxon>Magnoliopsida</taxon>
        <taxon>eudicotyledons</taxon>
        <taxon>Gunneridae</taxon>
        <taxon>Pentapetalae</taxon>
        <taxon>rosids</taxon>
        <taxon>fabids</taxon>
        <taxon>Fabales</taxon>
        <taxon>Fabaceae</taxon>
        <taxon>Papilionoideae</taxon>
        <taxon>50 kb inversion clade</taxon>
        <taxon>NPAAA clade</taxon>
        <taxon>indigoferoid/millettioid clade</taxon>
        <taxon>Phaseoleae</taxon>
        <taxon>Vigna</taxon>
    </lineage>
</organism>
<feature type="transmembrane region" description="Helical" evidence="1">
    <location>
        <begin position="68"/>
        <end position="90"/>
    </location>
</feature>
<dbReference type="Proteomes" id="UP000743370">
    <property type="component" value="Unassembled WGS sequence"/>
</dbReference>
<evidence type="ECO:0000256" key="1">
    <source>
        <dbReference type="SAM" id="Phobius"/>
    </source>
</evidence>
<evidence type="ECO:0000313" key="2">
    <source>
        <dbReference type="EMBL" id="KAG2404722.1"/>
    </source>
</evidence>